<evidence type="ECO:0000256" key="1">
    <source>
        <dbReference type="SAM" id="MobiDB-lite"/>
    </source>
</evidence>
<dbReference type="InterPro" id="IPR036770">
    <property type="entry name" value="Ankyrin_rpt-contain_sf"/>
</dbReference>
<proteinExistence type="predicted"/>
<comment type="caution">
    <text evidence="2">The sequence shown here is derived from an EMBL/GenBank/DDBJ whole genome shotgun (WGS) entry which is preliminary data.</text>
</comment>
<evidence type="ECO:0000313" key="3">
    <source>
        <dbReference type="Proteomes" id="UP000612808"/>
    </source>
</evidence>
<dbReference type="Proteomes" id="UP000612808">
    <property type="component" value="Unassembled WGS sequence"/>
</dbReference>
<feature type="region of interest" description="Disordered" evidence="1">
    <location>
        <begin position="514"/>
        <end position="550"/>
    </location>
</feature>
<dbReference type="Gene3D" id="1.25.40.20">
    <property type="entry name" value="Ankyrin repeat-containing domain"/>
    <property type="match status" value="1"/>
</dbReference>
<name>A0A8J3JCJ6_9ACTN</name>
<evidence type="ECO:0008006" key="4">
    <source>
        <dbReference type="Google" id="ProtNLM"/>
    </source>
</evidence>
<dbReference type="SUPFAM" id="SSF48403">
    <property type="entry name" value="Ankyrin repeat"/>
    <property type="match status" value="1"/>
</dbReference>
<evidence type="ECO:0000313" key="2">
    <source>
        <dbReference type="EMBL" id="GID13498.1"/>
    </source>
</evidence>
<protein>
    <recommendedName>
        <fullName evidence="4">Ankyrin repeat-containing protein</fullName>
    </recommendedName>
</protein>
<gene>
    <name evidence="2" type="ORF">Aru02nite_43870</name>
</gene>
<keyword evidence="3" id="KW-1185">Reference proteome</keyword>
<dbReference type="AlphaFoldDB" id="A0A8J3JCJ6"/>
<reference evidence="2" key="1">
    <citation type="submission" date="2021-01" db="EMBL/GenBank/DDBJ databases">
        <title>Whole genome shotgun sequence of Actinocatenispora rupis NBRC 107355.</title>
        <authorList>
            <person name="Komaki H."/>
            <person name="Tamura T."/>
        </authorList>
    </citation>
    <scope>NUCLEOTIDE SEQUENCE</scope>
    <source>
        <strain evidence="2">NBRC 107355</strain>
    </source>
</reference>
<feature type="compositionally biased region" description="Basic residues" evidence="1">
    <location>
        <begin position="538"/>
        <end position="550"/>
    </location>
</feature>
<organism evidence="2 3">
    <name type="scientific">Actinocatenispora rupis</name>
    <dbReference type="NCBI Taxonomy" id="519421"/>
    <lineage>
        <taxon>Bacteria</taxon>
        <taxon>Bacillati</taxon>
        <taxon>Actinomycetota</taxon>
        <taxon>Actinomycetes</taxon>
        <taxon>Micromonosporales</taxon>
        <taxon>Micromonosporaceae</taxon>
        <taxon>Actinocatenispora</taxon>
    </lineage>
</organism>
<dbReference type="EMBL" id="BOMB01000024">
    <property type="protein sequence ID" value="GID13498.1"/>
    <property type="molecule type" value="Genomic_DNA"/>
</dbReference>
<dbReference type="RefSeq" id="WP_203660587.1">
    <property type="nucleotide sequence ID" value="NZ_BAAAZM010000011.1"/>
</dbReference>
<accession>A0A8J3JCJ6</accession>
<sequence length="550" mass="58746">MATRDAVDGAADHPSVRDLWRRVRRYAVSRRTIERATERRLSGDWAGACAAADVDVGIDLTRVTRRYGARCADRVEDDLRHLAPDLLRWHLPRGADGRLVPGRRYTLDRCGAAFLVAETVSAQRIRLVLAGAAGPARDSYRGHRYRWDARRADELRTRIGGTARRAPFFDPTGTPVPRPGAAHDTAGRYERVALAGSTVDAWLLAGIPLRLRRSRATRGAAVALARLPVAPARLLAETRGLLAAGSAGPGLHDAPAGGAGLPDPGGTAGEVDGWVRFRIGNGCAVVLSSAGPAYVVAAGAAPPVPVLPDVAWQACVDLDLVRHDEIGPDELHPLVRDALFPARPGVASGPPEPRRPGPVRVRCTGGESHALAVREGRLVAPAHPAAEQRRERVLARFGGPLAPCLATLDAWASGAGRVPYELARQRYDALERVRHGDTDTLLWLLRNGLPATVRLADGGTLLHALPELDHGALLPALVAAGLSPDDTDHAGRDPAQRADLAGDPALAALLRTPTGDVPARTDPLAPPDGANFLDLHPQWRHRTHRGRRRP</sequence>